<evidence type="ECO:0000259" key="2">
    <source>
        <dbReference type="Pfam" id="PF01569"/>
    </source>
</evidence>
<keyword evidence="1" id="KW-0472">Membrane</keyword>
<dbReference type="AlphaFoldDB" id="A0A261SIN6"/>
<dbReference type="SUPFAM" id="SSF48317">
    <property type="entry name" value="Acid phosphatase/Vanadium-dependent haloperoxidase"/>
    <property type="match status" value="1"/>
</dbReference>
<feature type="transmembrane region" description="Helical" evidence="1">
    <location>
        <begin position="104"/>
        <end position="123"/>
    </location>
</feature>
<evidence type="ECO:0000256" key="1">
    <source>
        <dbReference type="SAM" id="Phobius"/>
    </source>
</evidence>
<reference evidence="4" key="1">
    <citation type="submission" date="2017-05" db="EMBL/GenBank/DDBJ databases">
        <title>Complete and WGS of Bordetella genogroups.</title>
        <authorList>
            <person name="Spilker T."/>
            <person name="Lipuma J."/>
        </authorList>
    </citation>
    <scope>NUCLEOTIDE SEQUENCE [LARGE SCALE GENOMIC DNA]</scope>
    <source>
        <strain evidence="4">AU16122</strain>
    </source>
</reference>
<dbReference type="CDD" id="cd03396">
    <property type="entry name" value="PAP2_like_6"/>
    <property type="match status" value="1"/>
</dbReference>
<dbReference type="InterPro" id="IPR036938">
    <property type="entry name" value="PAP2/HPO_sf"/>
</dbReference>
<feature type="transmembrane region" description="Helical" evidence="1">
    <location>
        <begin position="73"/>
        <end position="92"/>
    </location>
</feature>
<proteinExistence type="predicted"/>
<dbReference type="OrthoDB" id="7348799at2"/>
<gene>
    <name evidence="3" type="ORF">CAL29_02415</name>
</gene>
<protein>
    <submittedName>
        <fullName evidence="3">Acid phosphatase</fullName>
    </submittedName>
</protein>
<comment type="caution">
    <text evidence="3">The sequence shown here is derived from an EMBL/GenBank/DDBJ whole genome shotgun (WGS) entry which is preliminary data.</text>
</comment>
<keyword evidence="1" id="KW-1133">Transmembrane helix</keyword>
<sequence length="263" mass="28288">MVTSHPNNHWPVAERRDTYLIGQVFSVTLLLVFCAQAVNLWGVDLIVARWFFDARTNVFPHHASRTLEILGHRLVLVAPVGVAIAAAGAAVASRWLPALRPWRGVLWATALTCALGQVVIAQLKHYTALPRPYDLSMFGGYAPYPDRFWAVSRRDAGGALPSGHAGAGYALLSLYFAGWAAGRPAWRWTGLAIGLAAGIGFSLVRIAQGAHFLSQTLWSAAVMWFIASLLFYPLLVRSGSRPARQGGKAGAYMARAGAANGAP</sequence>
<dbReference type="InterPro" id="IPR000326">
    <property type="entry name" value="PAP2/HPO"/>
</dbReference>
<dbReference type="Gene3D" id="1.20.144.10">
    <property type="entry name" value="Phosphatidic acid phosphatase type 2/haloperoxidase"/>
    <property type="match status" value="1"/>
</dbReference>
<feature type="transmembrane region" description="Helical" evidence="1">
    <location>
        <begin position="185"/>
        <end position="204"/>
    </location>
</feature>
<dbReference type="RefSeq" id="WP_094851406.1">
    <property type="nucleotide sequence ID" value="NZ_NEVM01000001.1"/>
</dbReference>
<dbReference type="Pfam" id="PF01569">
    <property type="entry name" value="PAP2"/>
    <property type="match status" value="1"/>
</dbReference>
<accession>A0A261SIN6</accession>
<keyword evidence="1" id="KW-0812">Transmembrane</keyword>
<evidence type="ECO:0000313" key="3">
    <source>
        <dbReference type="EMBL" id="OZI37298.1"/>
    </source>
</evidence>
<dbReference type="Proteomes" id="UP000216020">
    <property type="component" value="Unassembled WGS sequence"/>
</dbReference>
<organism evidence="3 4">
    <name type="scientific">Bordetella genomosp. 10</name>
    <dbReference type="NCBI Taxonomy" id="1416804"/>
    <lineage>
        <taxon>Bacteria</taxon>
        <taxon>Pseudomonadati</taxon>
        <taxon>Pseudomonadota</taxon>
        <taxon>Betaproteobacteria</taxon>
        <taxon>Burkholderiales</taxon>
        <taxon>Alcaligenaceae</taxon>
        <taxon>Bordetella</taxon>
    </lineage>
</organism>
<feature type="transmembrane region" description="Helical" evidence="1">
    <location>
        <begin position="20"/>
        <end position="52"/>
    </location>
</feature>
<name>A0A261SIN6_9BORD</name>
<dbReference type="EMBL" id="NEVM01000001">
    <property type="protein sequence ID" value="OZI37298.1"/>
    <property type="molecule type" value="Genomic_DNA"/>
</dbReference>
<evidence type="ECO:0000313" key="4">
    <source>
        <dbReference type="Proteomes" id="UP000216020"/>
    </source>
</evidence>
<feature type="transmembrane region" description="Helical" evidence="1">
    <location>
        <begin position="216"/>
        <end position="235"/>
    </location>
</feature>
<keyword evidence="4" id="KW-1185">Reference proteome</keyword>
<feature type="domain" description="Phosphatidic acid phosphatase type 2/haloperoxidase" evidence="2">
    <location>
        <begin position="107"/>
        <end position="232"/>
    </location>
</feature>